<protein>
    <submittedName>
        <fullName evidence="1">Uncharacterized protein</fullName>
    </submittedName>
</protein>
<proteinExistence type="predicted"/>
<feature type="non-terminal residue" evidence="1">
    <location>
        <position position="60"/>
    </location>
</feature>
<organism evidence="1">
    <name type="scientific">marine metagenome</name>
    <dbReference type="NCBI Taxonomy" id="408172"/>
    <lineage>
        <taxon>unclassified sequences</taxon>
        <taxon>metagenomes</taxon>
        <taxon>ecological metagenomes</taxon>
    </lineage>
</organism>
<reference evidence="1" key="1">
    <citation type="submission" date="2018-05" db="EMBL/GenBank/DDBJ databases">
        <authorList>
            <person name="Lanie J.A."/>
            <person name="Ng W.-L."/>
            <person name="Kazmierczak K.M."/>
            <person name="Andrzejewski T.M."/>
            <person name="Davidsen T.M."/>
            <person name="Wayne K.J."/>
            <person name="Tettelin H."/>
            <person name="Glass J.I."/>
            <person name="Rusch D."/>
            <person name="Podicherti R."/>
            <person name="Tsui H.-C.T."/>
            <person name="Winkler M.E."/>
        </authorList>
    </citation>
    <scope>NUCLEOTIDE SEQUENCE</scope>
</reference>
<evidence type="ECO:0000313" key="1">
    <source>
        <dbReference type="EMBL" id="SVD40285.1"/>
    </source>
</evidence>
<dbReference type="EMBL" id="UINC01148419">
    <property type="protein sequence ID" value="SVD40285.1"/>
    <property type="molecule type" value="Genomic_DNA"/>
</dbReference>
<name>A0A382V2N8_9ZZZZ</name>
<dbReference type="AlphaFoldDB" id="A0A382V2N8"/>
<sequence>MPEDKIELVEVESGEGPVLLSCRIRRSPRARRMNLRVKNIGEVVLTLPLRSKESDGLDFV</sequence>
<accession>A0A382V2N8</accession>
<gene>
    <name evidence="1" type="ORF">METZ01_LOCUS393139</name>
</gene>